<proteinExistence type="predicted"/>
<evidence type="ECO:0000256" key="1">
    <source>
        <dbReference type="SAM" id="Phobius"/>
    </source>
</evidence>
<accession>A0ABS8DW68</accession>
<dbReference type="RefSeq" id="WP_227391115.1">
    <property type="nucleotide sequence ID" value="NZ_JBHSCJ010000009.1"/>
</dbReference>
<dbReference type="EMBL" id="WHVL01000007">
    <property type="protein sequence ID" value="MCB8890444.1"/>
    <property type="molecule type" value="Genomic_DNA"/>
</dbReference>
<evidence type="ECO:0000313" key="3">
    <source>
        <dbReference type="Proteomes" id="UP001319882"/>
    </source>
</evidence>
<keyword evidence="3" id="KW-1185">Reference proteome</keyword>
<gene>
    <name evidence="2" type="ORF">GEV37_15115</name>
</gene>
<keyword evidence="1" id="KW-0472">Membrane</keyword>
<evidence type="ECO:0000313" key="2">
    <source>
        <dbReference type="EMBL" id="MCB8890444.1"/>
    </source>
</evidence>
<dbReference type="Proteomes" id="UP001319882">
    <property type="component" value="Unassembled WGS sequence"/>
</dbReference>
<dbReference type="Pfam" id="PF07963">
    <property type="entry name" value="N_methyl"/>
    <property type="match status" value="1"/>
</dbReference>
<sequence length="156" mass="16437">MSEQGGYTLSEVLVALAIASLLVIAAGQLLLTSVTTFAHVERLGRQQESLVYTATVLADRLRRHDLVHASSETLFHLRCQGVAEKCRCTVLDLAAAQPLASFDRHGEGACARDEPLGVAGENGALNVALPLGPQGRDVVFHVTPRQGVLSDAGASP</sequence>
<reference evidence="2 3" key="1">
    <citation type="journal article" date="2021" name="Sci. Rep.">
        <title>Genome analysis of a halophilic bacterium Halomonas malpeensis YU-PRIM-29(T) reveals its exopolysaccharide and pigment producing capabilities.</title>
        <authorList>
            <person name="Athmika"/>
            <person name="Ghate S.D."/>
            <person name="Arun A.B."/>
            <person name="Rao S.S."/>
            <person name="Kumar S.T.A."/>
            <person name="Kandiyil M.K."/>
            <person name="Saptami K."/>
            <person name="Rekha P.D."/>
        </authorList>
    </citation>
    <scope>NUCLEOTIDE SEQUENCE [LARGE SCALE GENOMIC DNA]</scope>
    <source>
        <strain evidence="3">prim 29</strain>
    </source>
</reference>
<name>A0ABS8DW68_9GAMM</name>
<keyword evidence="1" id="KW-0812">Transmembrane</keyword>
<comment type="caution">
    <text evidence="2">The sequence shown here is derived from an EMBL/GenBank/DDBJ whole genome shotgun (WGS) entry which is preliminary data.</text>
</comment>
<keyword evidence="1" id="KW-1133">Transmembrane helix</keyword>
<dbReference type="NCBIfam" id="TIGR02532">
    <property type="entry name" value="IV_pilin_GFxxxE"/>
    <property type="match status" value="1"/>
</dbReference>
<organism evidence="2 3">
    <name type="scientific">Vreelandella malpeensis</name>
    <dbReference type="NCBI Taxonomy" id="1172368"/>
    <lineage>
        <taxon>Bacteria</taxon>
        <taxon>Pseudomonadati</taxon>
        <taxon>Pseudomonadota</taxon>
        <taxon>Gammaproteobacteria</taxon>
        <taxon>Oceanospirillales</taxon>
        <taxon>Halomonadaceae</taxon>
        <taxon>Vreelandella</taxon>
    </lineage>
</organism>
<protein>
    <submittedName>
        <fullName evidence="2">Prepilin-type N-terminal cleavage/methylation domain-containing protein</fullName>
    </submittedName>
</protein>
<feature type="transmembrane region" description="Helical" evidence="1">
    <location>
        <begin position="12"/>
        <end position="38"/>
    </location>
</feature>
<dbReference type="InterPro" id="IPR012902">
    <property type="entry name" value="N_methyl_site"/>
</dbReference>